<keyword evidence="2" id="KW-1133">Transmembrane helix</keyword>
<sequence>MKTSTEKGPIEKSLPKGSKGRHCCLRTLGDSALNKSESAKPRAHREGVGGGGRWAGGGAVRCARRCVTATVSDGPLAAGQLLLLLVAGGADGVVVVAVTSSVIVVVTDQLGTVHAAMVIVVPVVQPVQCVMVIMVVMAGRIVFRFVQGFMLEAVAFLLLRAVAER</sequence>
<name>A0A8W7Q2K6_ANOCL</name>
<reference evidence="3" key="1">
    <citation type="submission" date="2022-08" db="UniProtKB">
        <authorList>
            <consortium name="EnsemblMetazoa"/>
        </authorList>
    </citation>
    <scope>IDENTIFICATION</scope>
</reference>
<feature type="region of interest" description="Disordered" evidence="1">
    <location>
        <begin position="1"/>
        <end position="21"/>
    </location>
</feature>
<protein>
    <submittedName>
        <fullName evidence="3">Uncharacterized protein</fullName>
    </submittedName>
</protein>
<evidence type="ECO:0000256" key="2">
    <source>
        <dbReference type="SAM" id="Phobius"/>
    </source>
</evidence>
<evidence type="ECO:0000313" key="3">
    <source>
        <dbReference type="EnsemblMetazoa" id="ACOM041152-PA.1"/>
    </source>
</evidence>
<dbReference type="AlphaFoldDB" id="A0A8W7Q2K6"/>
<organism evidence="3">
    <name type="scientific">Anopheles coluzzii</name>
    <name type="common">African malaria mosquito</name>
    <dbReference type="NCBI Taxonomy" id="1518534"/>
    <lineage>
        <taxon>Eukaryota</taxon>
        <taxon>Metazoa</taxon>
        <taxon>Ecdysozoa</taxon>
        <taxon>Arthropoda</taxon>
        <taxon>Hexapoda</taxon>
        <taxon>Insecta</taxon>
        <taxon>Pterygota</taxon>
        <taxon>Neoptera</taxon>
        <taxon>Endopterygota</taxon>
        <taxon>Diptera</taxon>
        <taxon>Nematocera</taxon>
        <taxon>Culicoidea</taxon>
        <taxon>Culicidae</taxon>
        <taxon>Anophelinae</taxon>
        <taxon>Anopheles</taxon>
    </lineage>
</organism>
<feature type="transmembrane region" description="Helical" evidence="2">
    <location>
        <begin position="118"/>
        <end position="139"/>
    </location>
</feature>
<evidence type="ECO:0000256" key="1">
    <source>
        <dbReference type="SAM" id="MobiDB-lite"/>
    </source>
</evidence>
<keyword evidence="2" id="KW-0472">Membrane</keyword>
<dbReference type="Proteomes" id="UP000075882">
    <property type="component" value="Unassembled WGS sequence"/>
</dbReference>
<keyword evidence="2" id="KW-0812">Transmembrane</keyword>
<feature type="transmembrane region" description="Helical" evidence="2">
    <location>
        <begin position="145"/>
        <end position="163"/>
    </location>
</feature>
<proteinExistence type="predicted"/>
<feature type="compositionally biased region" description="Basic and acidic residues" evidence="1">
    <location>
        <begin position="1"/>
        <end position="14"/>
    </location>
</feature>
<accession>A0A8W7Q2K6</accession>
<feature type="transmembrane region" description="Helical" evidence="2">
    <location>
        <begin position="81"/>
        <end position="106"/>
    </location>
</feature>
<dbReference type="EnsemblMetazoa" id="ACOM041152-RA">
    <property type="protein sequence ID" value="ACOM041152-PA.1"/>
    <property type="gene ID" value="ACOM041152"/>
</dbReference>